<accession>A0A4R6JW56</accession>
<dbReference type="RefSeq" id="WP_275408936.1">
    <property type="nucleotide sequence ID" value="NZ_BOMD01000015.1"/>
</dbReference>
<sequence length="40" mass="4377">MAIAIAIFFLLILAAAVTGHTVDTRDSADWKPSNEGFRRT</sequence>
<organism evidence="1 2">
    <name type="scientific">Paractinoplanes brasiliensis</name>
    <dbReference type="NCBI Taxonomy" id="52695"/>
    <lineage>
        <taxon>Bacteria</taxon>
        <taxon>Bacillati</taxon>
        <taxon>Actinomycetota</taxon>
        <taxon>Actinomycetes</taxon>
        <taxon>Micromonosporales</taxon>
        <taxon>Micromonosporaceae</taxon>
        <taxon>Paractinoplanes</taxon>
    </lineage>
</organism>
<protein>
    <submittedName>
        <fullName evidence="1">Uncharacterized protein</fullName>
    </submittedName>
</protein>
<evidence type="ECO:0000313" key="1">
    <source>
        <dbReference type="EMBL" id="TDO40980.1"/>
    </source>
</evidence>
<keyword evidence="2" id="KW-1185">Reference proteome</keyword>
<evidence type="ECO:0000313" key="2">
    <source>
        <dbReference type="Proteomes" id="UP000294901"/>
    </source>
</evidence>
<gene>
    <name evidence="1" type="ORF">C8E87_4703</name>
</gene>
<dbReference type="EMBL" id="SNWR01000001">
    <property type="protein sequence ID" value="TDO40980.1"/>
    <property type="molecule type" value="Genomic_DNA"/>
</dbReference>
<name>A0A4R6JW56_9ACTN</name>
<comment type="caution">
    <text evidence="1">The sequence shown here is derived from an EMBL/GenBank/DDBJ whole genome shotgun (WGS) entry which is preliminary data.</text>
</comment>
<reference evidence="1 2" key="1">
    <citation type="submission" date="2019-03" db="EMBL/GenBank/DDBJ databases">
        <title>Sequencing the genomes of 1000 actinobacteria strains.</title>
        <authorList>
            <person name="Klenk H.-P."/>
        </authorList>
    </citation>
    <scope>NUCLEOTIDE SEQUENCE [LARGE SCALE GENOMIC DNA]</scope>
    <source>
        <strain evidence="1 2">DSM 43805</strain>
    </source>
</reference>
<proteinExistence type="predicted"/>
<dbReference type="AlphaFoldDB" id="A0A4R6JW56"/>
<dbReference type="Proteomes" id="UP000294901">
    <property type="component" value="Unassembled WGS sequence"/>
</dbReference>